<comment type="caution">
    <text evidence="2">The sequence shown here is derived from an EMBL/GenBank/DDBJ whole genome shotgun (WGS) entry which is preliminary data.</text>
</comment>
<feature type="chain" id="PRO_5047424679" evidence="1">
    <location>
        <begin position="26"/>
        <end position="148"/>
    </location>
</feature>
<organism evidence="2 3">
    <name type="scientific">Dyella ginsengisoli</name>
    <dbReference type="NCBI Taxonomy" id="363848"/>
    <lineage>
        <taxon>Bacteria</taxon>
        <taxon>Pseudomonadati</taxon>
        <taxon>Pseudomonadota</taxon>
        <taxon>Gammaproteobacteria</taxon>
        <taxon>Lysobacterales</taxon>
        <taxon>Rhodanobacteraceae</taxon>
        <taxon>Dyella</taxon>
    </lineage>
</organism>
<keyword evidence="1" id="KW-0732">Signal</keyword>
<evidence type="ECO:0000256" key="1">
    <source>
        <dbReference type="SAM" id="SignalP"/>
    </source>
</evidence>
<feature type="signal peptide" evidence="1">
    <location>
        <begin position="1"/>
        <end position="25"/>
    </location>
</feature>
<evidence type="ECO:0000313" key="3">
    <source>
        <dbReference type="Proteomes" id="UP001620460"/>
    </source>
</evidence>
<gene>
    <name evidence="2" type="ORF">ISP17_07680</name>
</gene>
<name>A0ABW8JS66_9GAMM</name>
<keyword evidence="3" id="KW-1185">Reference proteome</keyword>
<dbReference type="EMBL" id="JADIKM010000002">
    <property type="protein sequence ID" value="MFK2903839.1"/>
    <property type="molecule type" value="Genomic_DNA"/>
</dbReference>
<dbReference type="RefSeq" id="WP_404631754.1">
    <property type="nucleotide sequence ID" value="NZ_JADIKM010000002.1"/>
</dbReference>
<evidence type="ECO:0000313" key="2">
    <source>
        <dbReference type="EMBL" id="MFK2903839.1"/>
    </source>
</evidence>
<accession>A0ABW8JS66</accession>
<sequence length="148" mass="15096">MLKISRFHAIAGALLAFGLSSMAQATDAPSSGLGQSWPNATDVSANPHWHVYVFEKDGVRYVQVNDTNGGVHAAIATAGGQVLVLPIGADAQSVTTSTSTTTTDTSGDTVYSDGTTTIKAAALSTGTVQMSVTSTGCTDPVECSTRVN</sequence>
<reference evidence="2 3" key="1">
    <citation type="submission" date="2020-10" db="EMBL/GenBank/DDBJ databases">
        <title>Phylogeny of dyella-like bacteria.</title>
        <authorList>
            <person name="Fu J."/>
        </authorList>
    </citation>
    <scope>NUCLEOTIDE SEQUENCE [LARGE SCALE GENOMIC DNA]</scope>
    <source>
        <strain evidence="2 3">Gsoil3046</strain>
    </source>
</reference>
<dbReference type="Proteomes" id="UP001620460">
    <property type="component" value="Unassembled WGS sequence"/>
</dbReference>
<proteinExistence type="predicted"/>
<protein>
    <submittedName>
        <fullName evidence="2">Uncharacterized protein</fullName>
    </submittedName>
</protein>